<dbReference type="SUPFAM" id="SSF53335">
    <property type="entry name" value="S-adenosyl-L-methionine-dependent methyltransferases"/>
    <property type="match status" value="1"/>
</dbReference>
<evidence type="ECO:0000259" key="1">
    <source>
        <dbReference type="Pfam" id="PF08241"/>
    </source>
</evidence>
<organism evidence="2 3">
    <name type="scientific">Rhodopseudomonas palustris</name>
    <dbReference type="NCBI Taxonomy" id="1076"/>
    <lineage>
        <taxon>Bacteria</taxon>
        <taxon>Pseudomonadati</taxon>
        <taxon>Pseudomonadota</taxon>
        <taxon>Alphaproteobacteria</taxon>
        <taxon>Hyphomicrobiales</taxon>
        <taxon>Nitrobacteraceae</taxon>
        <taxon>Rhodopseudomonas</taxon>
    </lineage>
</organism>
<sequence length="246" mass="27339">MDTQTVAVEAEVEATHWWFVQRRNLFAAEIDRLGLSRQAAILDVGTGTGANLRLLGRLGYTNVAGIDPSPDAIRFCAEKGLGNVTQGSACAIPFPDATFDLVMATDVIEHIDDDALALREAARVLRPSGILLLTVPTFQSLWGVQDDRSHHKRRYRIEQLLERVEQTPLDVERSYYFNYLLFVPILLARRLMRMASINPSSENEINTPLINRILNGVFRADVATAPYLRPPFGVSALAIARKPAKA</sequence>
<feature type="domain" description="Methyltransferase type 11" evidence="1">
    <location>
        <begin position="42"/>
        <end position="132"/>
    </location>
</feature>
<dbReference type="Proteomes" id="UP000782519">
    <property type="component" value="Unassembled WGS sequence"/>
</dbReference>
<name>A0A933S209_RHOPL</name>
<dbReference type="InterPro" id="IPR050508">
    <property type="entry name" value="Methyltransf_Superfamily"/>
</dbReference>
<proteinExistence type="predicted"/>
<evidence type="ECO:0000313" key="3">
    <source>
        <dbReference type="Proteomes" id="UP000782519"/>
    </source>
</evidence>
<comment type="caution">
    <text evidence="2">The sequence shown here is derived from an EMBL/GenBank/DDBJ whole genome shotgun (WGS) entry which is preliminary data.</text>
</comment>
<dbReference type="GO" id="GO:0008757">
    <property type="term" value="F:S-adenosylmethionine-dependent methyltransferase activity"/>
    <property type="evidence" value="ECO:0007669"/>
    <property type="project" value="InterPro"/>
</dbReference>
<protein>
    <submittedName>
        <fullName evidence="2">Class I SAM-dependent methyltransferase</fullName>
    </submittedName>
</protein>
<keyword evidence="2" id="KW-0489">Methyltransferase</keyword>
<dbReference type="InterPro" id="IPR013216">
    <property type="entry name" value="Methyltransf_11"/>
</dbReference>
<dbReference type="Gene3D" id="3.40.50.150">
    <property type="entry name" value="Vaccinia Virus protein VP39"/>
    <property type="match status" value="1"/>
</dbReference>
<dbReference type="GO" id="GO:0032259">
    <property type="term" value="P:methylation"/>
    <property type="evidence" value="ECO:0007669"/>
    <property type="project" value="UniProtKB-KW"/>
</dbReference>
<dbReference type="EMBL" id="JACRJB010000067">
    <property type="protein sequence ID" value="MBI5132496.1"/>
    <property type="molecule type" value="Genomic_DNA"/>
</dbReference>
<evidence type="ECO:0000313" key="2">
    <source>
        <dbReference type="EMBL" id="MBI5132496.1"/>
    </source>
</evidence>
<dbReference type="InterPro" id="IPR029063">
    <property type="entry name" value="SAM-dependent_MTases_sf"/>
</dbReference>
<dbReference type="AlphaFoldDB" id="A0A933S209"/>
<dbReference type="Pfam" id="PF08241">
    <property type="entry name" value="Methyltransf_11"/>
    <property type="match status" value="1"/>
</dbReference>
<dbReference type="CDD" id="cd02440">
    <property type="entry name" value="AdoMet_MTases"/>
    <property type="match status" value="1"/>
</dbReference>
<dbReference type="PANTHER" id="PTHR42912">
    <property type="entry name" value="METHYLTRANSFERASE"/>
    <property type="match status" value="1"/>
</dbReference>
<accession>A0A933S209</accession>
<dbReference type="PANTHER" id="PTHR42912:SF93">
    <property type="entry name" value="N6-ADENOSINE-METHYLTRANSFERASE TMT1A"/>
    <property type="match status" value="1"/>
</dbReference>
<gene>
    <name evidence="2" type="ORF">HZA66_23905</name>
</gene>
<reference evidence="2" key="1">
    <citation type="submission" date="2020-07" db="EMBL/GenBank/DDBJ databases">
        <title>Huge and variable diversity of episymbiotic CPR bacteria and DPANN archaea in groundwater ecosystems.</title>
        <authorList>
            <person name="He C.Y."/>
            <person name="Keren R."/>
            <person name="Whittaker M."/>
            <person name="Farag I.F."/>
            <person name="Doudna J."/>
            <person name="Cate J.H.D."/>
            <person name="Banfield J.F."/>
        </authorList>
    </citation>
    <scope>NUCLEOTIDE SEQUENCE</scope>
    <source>
        <strain evidence="2">NC_groundwater_1818_Pr3_B-0.1um_66_35</strain>
    </source>
</reference>
<keyword evidence="2" id="KW-0808">Transferase</keyword>